<comment type="similarity">
    <text evidence="1">Belongs to the ANP1/MMN9/VAN1 family.</text>
</comment>
<reference evidence="2 3" key="1">
    <citation type="submission" date="2016-03" db="EMBL/GenBank/DDBJ databases">
        <title>How can Kluyveromyces marxianus grow so fast - potential evolutionary course in Saccharomyces Complex revealed by comparative genomics.</title>
        <authorList>
            <person name="Mo W."/>
            <person name="Lu W."/>
            <person name="Yang X."/>
            <person name="Qi J."/>
            <person name="Lv H."/>
        </authorList>
    </citation>
    <scope>NUCLEOTIDE SEQUENCE [LARGE SCALE GENOMIC DNA]</scope>
    <source>
        <strain evidence="2 3">FIM1</strain>
    </source>
</reference>
<dbReference type="Pfam" id="PF03452">
    <property type="entry name" value="Anp1"/>
    <property type="match status" value="1"/>
</dbReference>
<dbReference type="Proteomes" id="UP000422736">
    <property type="component" value="Chromosome 7"/>
</dbReference>
<accession>A0ABX6F3J0</accession>
<dbReference type="InterPro" id="IPR052086">
    <property type="entry name" value="Mannan_Polymerase_Subunit"/>
</dbReference>
<evidence type="ECO:0000256" key="1">
    <source>
        <dbReference type="ARBA" id="ARBA00037964"/>
    </source>
</evidence>
<dbReference type="EMBL" id="CP015061">
    <property type="protein sequence ID" value="QGN18355.1"/>
    <property type="molecule type" value="Genomic_DNA"/>
</dbReference>
<dbReference type="PANTHER" id="PTHR43083:SF6">
    <property type="entry name" value="MANNAN POLYMERASE COMPLEXES SUBUNIT MNN9"/>
    <property type="match status" value="1"/>
</dbReference>
<dbReference type="SUPFAM" id="SSF53448">
    <property type="entry name" value="Nucleotide-diphospho-sugar transferases"/>
    <property type="match status" value="1"/>
</dbReference>
<proteinExistence type="inferred from homology"/>
<name>A0ABX6F3J0_KLUMA</name>
<sequence length="392" mass="44833">MARMSLIAYRVRKSPFLFVVLPIFALFCMYQVLFSKEGSILGLSDAIVNNQWAHQQEKTFYFPYSKKYKMPKYTYKKASGWLLNDKGDDMIPEGHIARYDLNKLKSTSNAVANEEKVLILTPMQTFHQGYWDNLLKMTYPRTLIELGFIIPRTASGDVALQKLETAVRAVQTGPKEERFAKITILRQASQSFDRLGEKERHALEVQKERRGAMALARNELLFSTIGPHTSWVLWLDADIIETPSTVIQDMTALNKPVLAANVYQRYFDKEEKKSKIRPYDFNNWAESEIGLQLAQSMGDDEIIVEGYSDIATYRPLMAHFYDENGASNAIMELDGVGGGCTLVKAEVHRDGAMFTNFPFYHLIETEAFAKMAKRLGYTVHGLPNYLVYHIEE</sequence>
<keyword evidence="3" id="KW-1185">Reference proteome</keyword>
<dbReference type="InterPro" id="IPR029044">
    <property type="entry name" value="Nucleotide-diphossugar_trans"/>
</dbReference>
<reference evidence="2 3" key="2">
    <citation type="submission" date="2019-11" db="EMBL/GenBank/DDBJ databases">
        <authorList>
            <person name="Lu H."/>
        </authorList>
    </citation>
    <scope>NUCLEOTIDE SEQUENCE [LARGE SCALE GENOMIC DNA]</scope>
    <source>
        <strain evidence="2 3">FIM1</strain>
    </source>
</reference>
<dbReference type="Gene3D" id="3.90.550.10">
    <property type="entry name" value="Spore Coat Polysaccharide Biosynthesis Protein SpsA, Chain A"/>
    <property type="match status" value="1"/>
</dbReference>
<dbReference type="PANTHER" id="PTHR43083">
    <property type="entry name" value="MANNAN POLYMERASE II"/>
    <property type="match status" value="1"/>
</dbReference>
<evidence type="ECO:0000313" key="2">
    <source>
        <dbReference type="EMBL" id="QGN18355.1"/>
    </source>
</evidence>
<gene>
    <name evidence="2" type="primary">MNN9</name>
    <name evidence="2" type="ORF">FIM1_4682</name>
</gene>
<organism evidence="2 3">
    <name type="scientific">Kluyveromyces marxianus</name>
    <name type="common">Yeast</name>
    <name type="synonym">Candida kefyr</name>
    <dbReference type="NCBI Taxonomy" id="4911"/>
    <lineage>
        <taxon>Eukaryota</taxon>
        <taxon>Fungi</taxon>
        <taxon>Dikarya</taxon>
        <taxon>Ascomycota</taxon>
        <taxon>Saccharomycotina</taxon>
        <taxon>Saccharomycetes</taxon>
        <taxon>Saccharomycetales</taxon>
        <taxon>Saccharomycetaceae</taxon>
        <taxon>Kluyveromyces</taxon>
    </lineage>
</organism>
<protein>
    <submittedName>
        <fullName evidence="2">Mannan polymerase complexes subunit MNN9</fullName>
    </submittedName>
</protein>
<evidence type="ECO:0000313" key="3">
    <source>
        <dbReference type="Proteomes" id="UP000422736"/>
    </source>
</evidence>